<evidence type="ECO:0000256" key="1">
    <source>
        <dbReference type="ARBA" id="ARBA00005045"/>
    </source>
</evidence>
<keyword evidence="4" id="KW-0648">Protein biosynthesis</keyword>
<keyword evidence="3" id="KW-0963">Cytoplasm</keyword>
<evidence type="ECO:0000256" key="6">
    <source>
        <dbReference type="ARBA" id="ARBA00047929"/>
    </source>
</evidence>
<gene>
    <name evidence="9" type="ORF">S06H3_65214</name>
</gene>
<dbReference type="PANTHER" id="PTHR43697:SF1">
    <property type="entry name" value="SERINE--TRNA LIGASE"/>
    <property type="match status" value="1"/>
</dbReference>
<evidence type="ECO:0000256" key="5">
    <source>
        <dbReference type="ARBA" id="ARBA00033352"/>
    </source>
</evidence>
<comment type="similarity">
    <text evidence="2">Belongs to the class-II aminoacyl-tRNA synthetase family. Type-1 seryl-tRNA synthetase subfamily.</text>
</comment>
<dbReference type="GO" id="GO:0006418">
    <property type="term" value="P:tRNA aminoacylation for protein translation"/>
    <property type="evidence" value="ECO:0007669"/>
    <property type="project" value="InterPro"/>
</dbReference>
<dbReference type="GO" id="GO:0004828">
    <property type="term" value="F:serine-tRNA ligase activity"/>
    <property type="evidence" value="ECO:0007669"/>
    <property type="project" value="UniProtKB-EC"/>
</dbReference>
<name>X1QDD6_9ZZZZ</name>
<comment type="pathway">
    <text evidence="1">Aminoacyl-tRNA biosynthesis; selenocysteinyl-tRNA(Sec) biosynthesis; L-seryl-tRNA(Sec) from L-serine and tRNA(Sec): step 1/1.</text>
</comment>
<reference evidence="9" key="1">
    <citation type="journal article" date="2014" name="Front. Microbiol.">
        <title>High frequency of phylogenetically diverse reductive dehalogenase-homologous genes in deep subseafloor sedimentary metagenomes.</title>
        <authorList>
            <person name="Kawai M."/>
            <person name="Futagami T."/>
            <person name="Toyoda A."/>
            <person name="Takaki Y."/>
            <person name="Nishi S."/>
            <person name="Hori S."/>
            <person name="Arai W."/>
            <person name="Tsubouchi T."/>
            <person name="Morono Y."/>
            <person name="Uchiyama I."/>
            <person name="Ito T."/>
            <person name="Fujiyama A."/>
            <person name="Inagaki F."/>
            <person name="Takami H."/>
        </authorList>
    </citation>
    <scope>NUCLEOTIDE SEQUENCE</scope>
    <source>
        <strain evidence="9">Expedition CK06-06</strain>
    </source>
</reference>
<evidence type="ECO:0000256" key="3">
    <source>
        <dbReference type="ARBA" id="ARBA00022490"/>
    </source>
</evidence>
<evidence type="ECO:0000256" key="7">
    <source>
        <dbReference type="ARBA" id="ARBA00048823"/>
    </source>
</evidence>
<accession>X1QDD6</accession>
<comment type="caution">
    <text evidence="9">The sequence shown here is derived from an EMBL/GenBank/DDBJ whole genome shotgun (WGS) entry which is preliminary data.</text>
</comment>
<comment type="catalytic activity">
    <reaction evidence="6">
        <text>tRNA(Sec) + L-serine + ATP = L-seryl-tRNA(Sec) + AMP + diphosphate + H(+)</text>
        <dbReference type="Rhea" id="RHEA:42580"/>
        <dbReference type="Rhea" id="RHEA-COMP:9742"/>
        <dbReference type="Rhea" id="RHEA-COMP:10128"/>
        <dbReference type="ChEBI" id="CHEBI:15378"/>
        <dbReference type="ChEBI" id="CHEBI:30616"/>
        <dbReference type="ChEBI" id="CHEBI:33019"/>
        <dbReference type="ChEBI" id="CHEBI:33384"/>
        <dbReference type="ChEBI" id="CHEBI:78442"/>
        <dbReference type="ChEBI" id="CHEBI:78533"/>
        <dbReference type="ChEBI" id="CHEBI:456215"/>
        <dbReference type="EC" id="6.1.1.11"/>
    </reaction>
</comment>
<comment type="catalytic activity">
    <reaction evidence="7">
        <text>tRNA(Ser) + L-serine + ATP = L-seryl-tRNA(Ser) + AMP + diphosphate + H(+)</text>
        <dbReference type="Rhea" id="RHEA:12292"/>
        <dbReference type="Rhea" id="RHEA-COMP:9669"/>
        <dbReference type="Rhea" id="RHEA-COMP:9703"/>
        <dbReference type="ChEBI" id="CHEBI:15378"/>
        <dbReference type="ChEBI" id="CHEBI:30616"/>
        <dbReference type="ChEBI" id="CHEBI:33019"/>
        <dbReference type="ChEBI" id="CHEBI:33384"/>
        <dbReference type="ChEBI" id="CHEBI:78442"/>
        <dbReference type="ChEBI" id="CHEBI:78533"/>
        <dbReference type="ChEBI" id="CHEBI:456215"/>
        <dbReference type="EC" id="6.1.1.11"/>
    </reaction>
</comment>
<protein>
    <recommendedName>
        <fullName evidence="5">Seryl-tRNA(Ser/Sec) synthetase</fullName>
    </recommendedName>
</protein>
<dbReference type="InterPro" id="IPR002314">
    <property type="entry name" value="aa-tRNA-synt_IIb"/>
</dbReference>
<sequence>MLDLHVTEHSYKEIYPPFMVRRECMVGSGNLPKFSDNLYHDDEDDFWFIPTAEVPLTNLHRDEILDAKGLPLHYVACTACFRREKMAAGKDTRGIKRGASV</sequence>
<dbReference type="InterPro" id="IPR045864">
    <property type="entry name" value="aa-tRNA-synth_II/BPL/LPL"/>
</dbReference>
<evidence type="ECO:0000256" key="4">
    <source>
        <dbReference type="ARBA" id="ARBA00022917"/>
    </source>
</evidence>
<evidence type="ECO:0000256" key="2">
    <source>
        <dbReference type="ARBA" id="ARBA00010728"/>
    </source>
</evidence>
<dbReference type="EMBL" id="BARV01043821">
    <property type="protein sequence ID" value="GAI66482.1"/>
    <property type="molecule type" value="Genomic_DNA"/>
</dbReference>
<proteinExistence type="inferred from homology"/>
<dbReference type="Pfam" id="PF00587">
    <property type="entry name" value="tRNA-synt_2b"/>
    <property type="match status" value="1"/>
</dbReference>
<evidence type="ECO:0000259" key="8">
    <source>
        <dbReference type="Pfam" id="PF00587"/>
    </source>
</evidence>
<dbReference type="PANTHER" id="PTHR43697">
    <property type="entry name" value="SERYL-TRNA SYNTHETASE"/>
    <property type="match status" value="1"/>
</dbReference>
<feature type="non-terminal residue" evidence="9">
    <location>
        <position position="101"/>
    </location>
</feature>
<dbReference type="SUPFAM" id="SSF55681">
    <property type="entry name" value="Class II aaRS and biotin synthetases"/>
    <property type="match status" value="1"/>
</dbReference>
<dbReference type="AlphaFoldDB" id="X1QDD6"/>
<organism evidence="9">
    <name type="scientific">marine sediment metagenome</name>
    <dbReference type="NCBI Taxonomy" id="412755"/>
    <lineage>
        <taxon>unclassified sequences</taxon>
        <taxon>metagenomes</taxon>
        <taxon>ecological metagenomes</taxon>
    </lineage>
</organism>
<evidence type="ECO:0000313" key="9">
    <source>
        <dbReference type="EMBL" id="GAI66482.1"/>
    </source>
</evidence>
<dbReference type="Gene3D" id="3.30.930.10">
    <property type="entry name" value="Bira Bifunctional Protein, Domain 2"/>
    <property type="match status" value="1"/>
</dbReference>
<dbReference type="GO" id="GO:0005524">
    <property type="term" value="F:ATP binding"/>
    <property type="evidence" value="ECO:0007669"/>
    <property type="project" value="InterPro"/>
</dbReference>
<feature type="domain" description="Aminoacyl-tRNA synthetase class II (G/ P/ S/T)" evidence="8">
    <location>
        <begin position="41"/>
        <end position="97"/>
    </location>
</feature>